<evidence type="ECO:0000256" key="10">
    <source>
        <dbReference type="ARBA" id="ARBA00022960"/>
    </source>
</evidence>
<sequence>MRILRDVSIKEYSNMKVGGTAKELIFIHDKNELKEIYDTRDRIYLIGNGTNTLISDGYLDISFVTLKEMKDIVIEKKEDEYALVRAYSGVDFNDFIKFMEENNLSGIENMSGIPGSFGGITNMNAGAYGTEIFDVIEEVEVFDPKEGIKILKKENMDFRYRGTEIKDNKWVVVSTLLKLTYGFDKEASQDKYNQRKTKHPLNYPNLGSTFKNPKGTFAAQLISDCGLKEFKVGDAQVSPVHPNFITNLGNAKFSDIQEILKHVKEVVNEKTGIMLETEIIIVE</sequence>
<dbReference type="Pfam" id="PF02873">
    <property type="entry name" value="MurB_C"/>
    <property type="match status" value="1"/>
</dbReference>
<organism evidence="18 19">
    <name type="scientific">Streptobacillus felis</name>
    <dbReference type="NCBI Taxonomy" id="1384509"/>
    <lineage>
        <taxon>Bacteria</taxon>
        <taxon>Fusobacteriati</taxon>
        <taxon>Fusobacteriota</taxon>
        <taxon>Fusobacteriia</taxon>
        <taxon>Fusobacteriales</taxon>
        <taxon>Leptotrichiaceae</taxon>
        <taxon>Streptobacillus</taxon>
    </lineage>
</organism>
<dbReference type="InterPro" id="IPR016169">
    <property type="entry name" value="FAD-bd_PCMH_sub2"/>
</dbReference>
<dbReference type="InterPro" id="IPR036635">
    <property type="entry name" value="MurB_C_sf"/>
</dbReference>
<evidence type="ECO:0000256" key="8">
    <source>
        <dbReference type="ARBA" id="ARBA00022827"/>
    </source>
</evidence>
<dbReference type="RefSeq" id="WP_067322548.1">
    <property type="nucleotide sequence ID" value="NZ_CBCRWS010000011.1"/>
</dbReference>
<name>A0A7Z0PG59_9FUSO</name>
<accession>A0A7Z0PG59</accession>
<comment type="cofactor">
    <cofactor evidence="1 16">
        <name>FAD</name>
        <dbReference type="ChEBI" id="CHEBI:57692"/>
    </cofactor>
</comment>
<evidence type="ECO:0000256" key="14">
    <source>
        <dbReference type="ARBA" id="ARBA00023316"/>
    </source>
</evidence>
<dbReference type="EMBL" id="JABMKT010000007">
    <property type="protein sequence ID" value="NYV27645.1"/>
    <property type="molecule type" value="Genomic_DNA"/>
</dbReference>
<evidence type="ECO:0000256" key="5">
    <source>
        <dbReference type="ARBA" id="ARBA00022490"/>
    </source>
</evidence>
<keyword evidence="6 16" id="KW-0132">Cell division</keyword>
<evidence type="ECO:0000256" key="9">
    <source>
        <dbReference type="ARBA" id="ARBA00022857"/>
    </source>
</evidence>
<dbReference type="GO" id="GO:0008360">
    <property type="term" value="P:regulation of cell shape"/>
    <property type="evidence" value="ECO:0007669"/>
    <property type="project" value="UniProtKB-KW"/>
</dbReference>
<evidence type="ECO:0000256" key="11">
    <source>
        <dbReference type="ARBA" id="ARBA00022984"/>
    </source>
</evidence>
<evidence type="ECO:0000256" key="12">
    <source>
        <dbReference type="ARBA" id="ARBA00023002"/>
    </source>
</evidence>
<evidence type="ECO:0000313" key="18">
    <source>
        <dbReference type="EMBL" id="NYV27645.1"/>
    </source>
</evidence>
<dbReference type="PANTHER" id="PTHR21071:SF4">
    <property type="entry name" value="UDP-N-ACETYLENOLPYRUVOYLGLUCOSAMINE REDUCTASE"/>
    <property type="match status" value="1"/>
</dbReference>
<comment type="subcellular location">
    <subcellularLocation>
        <location evidence="3 16">Cytoplasm</location>
    </subcellularLocation>
</comment>
<feature type="active site" evidence="16">
    <location>
        <position position="161"/>
    </location>
</feature>
<dbReference type="InterPro" id="IPR011601">
    <property type="entry name" value="MurB_C"/>
</dbReference>
<keyword evidence="8 16" id="KW-0274">FAD</keyword>
<keyword evidence="7 16" id="KW-0285">Flavoprotein</keyword>
<evidence type="ECO:0000259" key="17">
    <source>
        <dbReference type="PROSITE" id="PS51387"/>
    </source>
</evidence>
<dbReference type="SUPFAM" id="SSF56194">
    <property type="entry name" value="Uridine diphospho-N-Acetylenolpyruvylglucosamine reductase, MurB, C-terminal domain"/>
    <property type="match status" value="1"/>
</dbReference>
<keyword evidence="11 16" id="KW-0573">Peptidoglycan synthesis</keyword>
<feature type="active site" evidence="16">
    <location>
        <position position="278"/>
    </location>
</feature>
<comment type="similarity">
    <text evidence="16">Belongs to the MurB family.</text>
</comment>
<dbReference type="GO" id="GO:0051301">
    <property type="term" value="P:cell division"/>
    <property type="evidence" value="ECO:0007669"/>
    <property type="project" value="UniProtKB-KW"/>
</dbReference>
<evidence type="ECO:0000256" key="13">
    <source>
        <dbReference type="ARBA" id="ARBA00023306"/>
    </source>
</evidence>
<feature type="domain" description="FAD-binding PCMH-type" evidence="17">
    <location>
        <begin position="17"/>
        <end position="182"/>
    </location>
</feature>
<dbReference type="PANTHER" id="PTHR21071">
    <property type="entry name" value="UDP-N-ACETYLENOLPYRUVOYLGLUCOSAMINE REDUCTASE"/>
    <property type="match status" value="1"/>
</dbReference>
<comment type="caution">
    <text evidence="18">The sequence shown here is derived from an EMBL/GenBank/DDBJ whole genome shotgun (WGS) entry which is preliminary data.</text>
</comment>
<dbReference type="NCBIfam" id="TIGR00179">
    <property type="entry name" value="murB"/>
    <property type="match status" value="1"/>
</dbReference>
<keyword evidence="12 16" id="KW-0560">Oxidoreductase</keyword>
<evidence type="ECO:0000256" key="6">
    <source>
        <dbReference type="ARBA" id="ARBA00022618"/>
    </source>
</evidence>
<dbReference type="Gene3D" id="3.30.465.10">
    <property type="match status" value="1"/>
</dbReference>
<gene>
    <name evidence="16 18" type="primary">murB</name>
    <name evidence="18" type="ORF">HP397_02220</name>
</gene>
<dbReference type="InterPro" id="IPR016167">
    <property type="entry name" value="FAD-bd_PCMH_sub1"/>
</dbReference>
<dbReference type="PROSITE" id="PS51387">
    <property type="entry name" value="FAD_PCMH"/>
    <property type="match status" value="1"/>
</dbReference>
<evidence type="ECO:0000256" key="3">
    <source>
        <dbReference type="ARBA" id="ARBA00004496"/>
    </source>
</evidence>
<comment type="function">
    <text evidence="2 16">Cell wall formation.</text>
</comment>
<dbReference type="Gene3D" id="3.30.43.10">
    <property type="entry name" value="Uridine Diphospho-n-acetylenolpyruvylglucosamine Reductase, domain 2"/>
    <property type="match status" value="1"/>
</dbReference>
<evidence type="ECO:0000256" key="7">
    <source>
        <dbReference type="ARBA" id="ARBA00022630"/>
    </source>
</evidence>
<dbReference type="GO" id="GO:0009252">
    <property type="term" value="P:peptidoglycan biosynthetic process"/>
    <property type="evidence" value="ECO:0007669"/>
    <property type="project" value="UniProtKB-UniRule"/>
</dbReference>
<protein>
    <recommendedName>
        <fullName evidence="16">UDP-N-acetylenolpyruvoylglucosamine reductase</fullName>
        <ecNumber evidence="16">1.3.1.98</ecNumber>
    </recommendedName>
    <alternativeName>
        <fullName evidence="16">UDP-N-acetylmuramate dehydrogenase</fullName>
    </alternativeName>
</protein>
<dbReference type="InterPro" id="IPR003170">
    <property type="entry name" value="MurB"/>
</dbReference>
<dbReference type="GO" id="GO:0071949">
    <property type="term" value="F:FAD binding"/>
    <property type="evidence" value="ECO:0007669"/>
    <property type="project" value="InterPro"/>
</dbReference>
<comment type="pathway">
    <text evidence="4 16">Cell wall biogenesis; peptidoglycan biosynthesis.</text>
</comment>
<keyword evidence="9 16" id="KW-0521">NADP</keyword>
<dbReference type="HAMAP" id="MF_00037">
    <property type="entry name" value="MurB"/>
    <property type="match status" value="1"/>
</dbReference>
<dbReference type="InterPro" id="IPR006094">
    <property type="entry name" value="Oxid_FAD_bind_N"/>
</dbReference>
<dbReference type="InterPro" id="IPR016166">
    <property type="entry name" value="FAD-bd_PCMH"/>
</dbReference>
<comment type="catalytic activity">
    <reaction evidence="15 16">
        <text>UDP-N-acetyl-alpha-D-muramate + NADP(+) = UDP-N-acetyl-3-O-(1-carboxyvinyl)-alpha-D-glucosamine + NADPH + H(+)</text>
        <dbReference type="Rhea" id="RHEA:12248"/>
        <dbReference type="ChEBI" id="CHEBI:15378"/>
        <dbReference type="ChEBI" id="CHEBI:57783"/>
        <dbReference type="ChEBI" id="CHEBI:58349"/>
        <dbReference type="ChEBI" id="CHEBI:68483"/>
        <dbReference type="ChEBI" id="CHEBI:70757"/>
        <dbReference type="EC" id="1.3.1.98"/>
    </reaction>
</comment>
<dbReference type="Gene3D" id="3.90.78.10">
    <property type="entry name" value="UDP-N-acetylenolpyruvoylglucosamine reductase, C-terminal domain"/>
    <property type="match status" value="1"/>
</dbReference>
<dbReference type="AlphaFoldDB" id="A0A7Z0PG59"/>
<dbReference type="SUPFAM" id="SSF56176">
    <property type="entry name" value="FAD-binding/transporter-associated domain-like"/>
    <property type="match status" value="1"/>
</dbReference>
<keyword evidence="5 16" id="KW-0963">Cytoplasm</keyword>
<evidence type="ECO:0000313" key="19">
    <source>
        <dbReference type="Proteomes" id="UP000526184"/>
    </source>
</evidence>
<dbReference type="EC" id="1.3.1.98" evidence="16"/>
<dbReference type="GO" id="GO:0008762">
    <property type="term" value="F:UDP-N-acetylmuramate dehydrogenase activity"/>
    <property type="evidence" value="ECO:0007669"/>
    <property type="project" value="UniProtKB-UniRule"/>
</dbReference>
<evidence type="ECO:0000256" key="15">
    <source>
        <dbReference type="ARBA" id="ARBA00048914"/>
    </source>
</evidence>
<evidence type="ECO:0000256" key="16">
    <source>
        <dbReference type="HAMAP-Rule" id="MF_00037"/>
    </source>
</evidence>
<dbReference type="Pfam" id="PF01565">
    <property type="entry name" value="FAD_binding_4"/>
    <property type="match status" value="1"/>
</dbReference>
<dbReference type="UniPathway" id="UPA00219"/>
<evidence type="ECO:0000256" key="1">
    <source>
        <dbReference type="ARBA" id="ARBA00001974"/>
    </source>
</evidence>
<dbReference type="Proteomes" id="UP000526184">
    <property type="component" value="Unassembled WGS sequence"/>
</dbReference>
<evidence type="ECO:0000256" key="4">
    <source>
        <dbReference type="ARBA" id="ARBA00004752"/>
    </source>
</evidence>
<reference evidence="18 19" key="1">
    <citation type="submission" date="2020-05" db="EMBL/GenBank/DDBJ databases">
        <title>Streptobacillus felis strain LHL191014123.</title>
        <authorList>
            <person name="Fawzy A."/>
            <person name="Rau J."/>
            <person name="Risse K."/>
            <person name="Schauerte N."/>
            <person name="Geiger C."/>
            <person name="Blom J."/>
            <person name="Imirzalioglu C."/>
            <person name="Falgenhauer J."/>
            <person name="Bach A."/>
            <person name="Herden C."/>
            <person name="Eisenberg T."/>
        </authorList>
    </citation>
    <scope>NUCLEOTIDE SEQUENCE [LARGE SCALE GENOMIC DNA]</scope>
    <source>
        <strain evidence="18 19">LHL191014123</strain>
    </source>
</reference>
<dbReference type="InterPro" id="IPR036318">
    <property type="entry name" value="FAD-bd_PCMH-like_sf"/>
</dbReference>
<keyword evidence="10 16" id="KW-0133">Cell shape</keyword>
<keyword evidence="13 16" id="KW-0131">Cell cycle</keyword>
<keyword evidence="19" id="KW-1185">Reference proteome</keyword>
<dbReference type="GO" id="GO:0005829">
    <property type="term" value="C:cytosol"/>
    <property type="evidence" value="ECO:0007669"/>
    <property type="project" value="TreeGrafter"/>
</dbReference>
<evidence type="ECO:0000256" key="2">
    <source>
        <dbReference type="ARBA" id="ARBA00003921"/>
    </source>
</evidence>
<keyword evidence="14 16" id="KW-0961">Cell wall biogenesis/degradation</keyword>
<proteinExistence type="inferred from homology"/>
<dbReference type="GO" id="GO:0071555">
    <property type="term" value="P:cell wall organization"/>
    <property type="evidence" value="ECO:0007669"/>
    <property type="project" value="UniProtKB-KW"/>
</dbReference>
<dbReference type="OrthoDB" id="9804753at2"/>
<feature type="active site" description="Proton donor" evidence="16">
    <location>
        <position position="208"/>
    </location>
</feature>